<evidence type="ECO:0000313" key="4">
    <source>
        <dbReference type="Proteomes" id="UP000324241"/>
    </source>
</evidence>
<dbReference type="GeneID" id="54333245"/>
<dbReference type="VEuPathDB" id="FungiDB:EYZ11_008214"/>
<protein>
    <submittedName>
        <fullName evidence="2">Uncharacterized protein</fullName>
    </submittedName>
</protein>
<dbReference type="RefSeq" id="XP_033423131.1">
    <property type="nucleotide sequence ID" value="XM_033575113.1"/>
</dbReference>
<keyword evidence="3" id="KW-1185">Reference proteome</keyword>
<reference evidence="1 4" key="2">
    <citation type="submission" date="2019-08" db="EMBL/GenBank/DDBJ databases">
        <title>The genome sequence of a newly discovered highly antifungal drug resistant Aspergillus species, Aspergillus tanneri NIH 1004.</title>
        <authorList>
            <person name="Mounaud S."/>
            <person name="Singh I."/>
            <person name="Joardar V."/>
            <person name="Pakala S."/>
            <person name="Pakala S."/>
            <person name="Venepally P."/>
            <person name="Chung J.K."/>
            <person name="Losada L."/>
            <person name="Nierman W.C."/>
        </authorList>
    </citation>
    <scope>NUCLEOTIDE SEQUENCE [LARGE SCALE GENOMIC DNA]</scope>
    <source>
        <strain evidence="1 4">NIH1004</strain>
    </source>
</reference>
<gene>
    <name evidence="1" type="ORF">ATNIH1004_010544</name>
    <name evidence="2" type="ORF">EYZ11_008214</name>
</gene>
<organism evidence="2 3">
    <name type="scientific">Aspergillus tanneri</name>
    <dbReference type="NCBI Taxonomy" id="1220188"/>
    <lineage>
        <taxon>Eukaryota</taxon>
        <taxon>Fungi</taxon>
        <taxon>Dikarya</taxon>
        <taxon>Ascomycota</taxon>
        <taxon>Pezizomycotina</taxon>
        <taxon>Eurotiomycetes</taxon>
        <taxon>Eurotiomycetidae</taxon>
        <taxon>Eurotiales</taxon>
        <taxon>Aspergillaceae</taxon>
        <taxon>Aspergillus</taxon>
        <taxon>Aspergillus subgen. Circumdati</taxon>
    </lineage>
</organism>
<dbReference type="EMBL" id="QUQM01000005">
    <property type="protein sequence ID" value="KAA8643770.1"/>
    <property type="molecule type" value="Genomic_DNA"/>
</dbReference>
<dbReference type="EMBL" id="SOSA01000344">
    <property type="protein sequence ID" value="THC92320.1"/>
    <property type="molecule type" value="Genomic_DNA"/>
</dbReference>
<evidence type="ECO:0000313" key="3">
    <source>
        <dbReference type="Proteomes" id="UP000308092"/>
    </source>
</evidence>
<dbReference type="Proteomes" id="UP000324241">
    <property type="component" value="Unassembled WGS sequence"/>
</dbReference>
<evidence type="ECO:0000313" key="2">
    <source>
        <dbReference type="EMBL" id="THC92320.1"/>
    </source>
</evidence>
<name>A0A4S3JB86_9EURO</name>
<dbReference type="STRING" id="1220188.A0A4S3JB86"/>
<sequence length="255" mass="28548">MATQSLLQYLSVALPAIPTRDTTRSKNTSNPRYGADDITDITPWLEFNYGIILQRYGAILNAKQIRPDPFMSPPAAIRDEPLFHLRFTELVLPRVRRALRAGFEQLAPELPARRLSAITFDGGSVAEFIDQFKPDTAYVVVDGSYATSTNRGPGDLKVSWKWNTSMRFSEALADQNEYKQVLSQVNFYMDQHKARYGFILSNVEFVAVKRLDTNGRLAVATPIPWTGGGIGQPSVLLGLWYLGMLVAEDDNWSLA</sequence>
<dbReference type="OrthoDB" id="4367324at2759"/>
<dbReference type="Proteomes" id="UP000308092">
    <property type="component" value="Unassembled WGS sequence"/>
</dbReference>
<comment type="caution">
    <text evidence="2">The sequence shown here is derived from an EMBL/GenBank/DDBJ whole genome shotgun (WGS) entry which is preliminary data.</text>
</comment>
<accession>A0A4S3JB86</accession>
<evidence type="ECO:0000313" key="1">
    <source>
        <dbReference type="EMBL" id="KAA8643770.1"/>
    </source>
</evidence>
<reference evidence="2 3" key="1">
    <citation type="submission" date="2019-03" db="EMBL/GenBank/DDBJ databases">
        <title>The genome sequence of a newly discovered highly antifungal drug resistant Aspergillus species, Aspergillus tanneri NIH 1004.</title>
        <authorList>
            <person name="Mounaud S."/>
            <person name="Singh I."/>
            <person name="Joardar V."/>
            <person name="Pakala S."/>
            <person name="Pakala S."/>
            <person name="Venepally P."/>
            <person name="Hoover J."/>
            <person name="Nierman W."/>
            <person name="Chung J."/>
            <person name="Losada L."/>
        </authorList>
    </citation>
    <scope>NUCLEOTIDE SEQUENCE [LARGE SCALE GENOMIC DNA]</scope>
    <source>
        <strain evidence="2 3">NIH1004</strain>
    </source>
</reference>
<dbReference type="AlphaFoldDB" id="A0A4S3JB86"/>
<proteinExistence type="predicted"/>